<dbReference type="Proteomes" id="UP000001887">
    <property type="component" value="Chromosome"/>
</dbReference>
<keyword evidence="3" id="KW-1185">Reference proteome</keyword>
<evidence type="ECO:0000313" key="3">
    <source>
        <dbReference type="Proteomes" id="UP000001887"/>
    </source>
</evidence>
<gene>
    <name evidence="2" type="ordered locus">Psta_0373</name>
</gene>
<feature type="region of interest" description="Disordered" evidence="1">
    <location>
        <begin position="381"/>
        <end position="423"/>
    </location>
</feature>
<sequence length="423" mass="44941">MPERGRLNQRKNACAGGSVALLPGRKQAVLRLQRPADVQRYCGVRRRPLQACKGRLIAEKGGRRLAELAFTPCGEPATRLAGFTMVPAEPAMHLPPLVRFCSPLGSRIARVGFLVCLVLATGCGITRSRIATEQMVVADAVDRAVAQVDFSPLAGQKVFFDTKYLPPKALSPASSANVEYVISSLRQQMMSYDLRLQDKLEDADVIVEARLGVMGNDGNEVTYGVPGSAALGTASLLAGSPAAIPSLPELSFGRRNHQRGAAKIGVFAYDRQTREPMWKAGVASGSSEARDLWILGLGPYQRGPVYGKAKAKPIDRLITTTPSNAFAESPALEAYQDATVFKRLEDKQMETAIAQQQNFAPVIKPQLPSEEAVKQENPIANASHQQPIPAGGSAHPAAIAPPAAPSPMPPTPAPQAAGMGGGN</sequence>
<dbReference type="eggNOG" id="ENOG5032HQG">
    <property type="taxonomic scope" value="Bacteria"/>
</dbReference>
<accession>D2R2F4</accession>
<organism evidence="2 3">
    <name type="scientific">Pirellula staleyi (strain ATCC 27377 / DSM 6068 / ICPB 4128)</name>
    <name type="common">Pirella staleyi</name>
    <dbReference type="NCBI Taxonomy" id="530564"/>
    <lineage>
        <taxon>Bacteria</taxon>
        <taxon>Pseudomonadati</taxon>
        <taxon>Planctomycetota</taxon>
        <taxon>Planctomycetia</taxon>
        <taxon>Pirellulales</taxon>
        <taxon>Pirellulaceae</taxon>
        <taxon>Pirellula</taxon>
    </lineage>
</organism>
<feature type="compositionally biased region" description="Pro residues" evidence="1">
    <location>
        <begin position="402"/>
        <end position="413"/>
    </location>
</feature>
<dbReference type="KEGG" id="psl:Psta_0373"/>
<dbReference type="EMBL" id="CP001848">
    <property type="protein sequence ID" value="ADB15063.1"/>
    <property type="molecule type" value="Genomic_DNA"/>
</dbReference>
<evidence type="ECO:0000313" key="2">
    <source>
        <dbReference type="EMBL" id="ADB15063.1"/>
    </source>
</evidence>
<dbReference type="InterPro" id="IPR046596">
    <property type="entry name" value="DUF6655"/>
</dbReference>
<proteinExistence type="predicted"/>
<evidence type="ECO:0000256" key="1">
    <source>
        <dbReference type="SAM" id="MobiDB-lite"/>
    </source>
</evidence>
<name>D2R2F4_PIRSD</name>
<dbReference type="Pfam" id="PF20360">
    <property type="entry name" value="DUF6655"/>
    <property type="match status" value="1"/>
</dbReference>
<feature type="compositionally biased region" description="Low complexity" evidence="1">
    <location>
        <begin position="387"/>
        <end position="401"/>
    </location>
</feature>
<dbReference type="HOGENOM" id="CLU_648681_0_0_0"/>
<reference evidence="2 3" key="1">
    <citation type="journal article" date="2009" name="Stand. Genomic Sci.">
        <title>Complete genome sequence of Pirellula staleyi type strain (ATCC 27377).</title>
        <authorList>
            <person name="Clum A."/>
            <person name="Tindall B.J."/>
            <person name="Sikorski J."/>
            <person name="Ivanova N."/>
            <person name="Mavrommatis K."/>
            <person name="Lucas S."/>
            <person name="Glavina del Rio T."/>
            <person name="Nolan M."/>
            <person name="Chen F."/>
            <person name="Tice H."/>
            <person name="Pitluck S."/>
            <person name="Cheng J.F."/>
            <person name="Chertkov O."/>
            <person name="Brettin T."/>
            <person name="Han C."/>
            <person name="Detter J.C."/>
            <person name="Kuske C."/>
            <person name="Bruce D."/>
            <person name="Goodwin L."/>
            <person name="Ovchinikova G."/>
            <person name="Pati A."/>
            <person name="Mikhailova N."/>
            <person name="Chen A."/>
            <person name="Palaniappan K."/>
            <person name="Land M."/>
            <person name="Hauser L."/>
            <person name="Chang Y.J."/>
            <person name="Jeffries C.D."/>
            <person name="Chain P."/>
            <person name="Rohde M."/>
            <person name="Goker M."/>
            <person name="Bristow J."/>
            <person name="Eisen J.A."/>
            <person name="Markowitz V."/>
            <person name="Hugenholtz P."/>
            <person name="Kyrpides N.C."/>
            <person name="Klenk H.P."/>
            <person name="Lapidus A."/>
        </authorList>
    </citation>
    <scope>NUCLEOTIDE SEQUENCE [LARGE SCALE GENOMIC DNA]</scope>
    <source>
        <strain evidence="3">ATCC 27377 / DSM 6068 / ICPB 4128</strain>
    </source>
</reference>
<protein>
    <submittedName>
        <fullName evidence="2">Uncharacterized protein</fullName>
    </submittedName>
</protein>
<dbReference type="AlphaFoldDB" id="D2R2F4"/>